<evidence type="ECO:0000313" key="2">
    <source>
        <dbReference type="Proteomes" id="UP000308600"/>
    </source>
</evidence>
<sequence>MSQAPTTITVFTGPFDTLDIKGFARLSRKVLERLMPWLHLQNFSAPEGAPIVDKIVKQVNTYIRTIDTAILSVLLAHRFAADAMVLCNLVSEERWGQGDQADEAAGSNKQESYDALSQELYHTLTILAEEGVTWAQKTRDGFREVSQDLYKIAADTQDKDYLVEVPKDPTQNQRDKQLLRPLSTVGSDLVANLKTLTEYYVHVAHFSEWWSSIQREIGTPGSVDMSSLTTELLPMDVAKFGSIESIQVLHGKWGNVRKETQGFYNTLDDLLESYSSFLPISSAGWKSVLASQVKSEPSMAIPSRSPSGGSTEPPPPQPASSPATEKLKGLMDKFKITKSGRSRSQSVNGLNANGNQTKKPAKTDAAQALKSTGKLAGTLHGLYSKRQSKKAQKESRSTGSESASDGECIVM</sequence>
<proteinExistence type="predicted"/>
<organism evidence="1 2">
    <name type="scientific">Pluteus cervinus</name>
    <dbReference type="NCBI Taxonomy" id="181527"/>
    <lineage>
        <taxon>Eukaryota</taxon>
        <taxon>Fungi</taxon>
        <taxon>Dikarya</taxon>
        <taxon>Basidiomycota</taxon>
        <taxon>Agaricomycotina</taxon>
        <taxon>Agaricomycetes</taxon>
        <taxon>Agaricomycetidae</taxon>
        <taxon>Agaricales</taxon>
        <taxon>Pluteineae</taxon>
        <taxon>Pluteaceae</taxon>
        <taxon>Pluteus</taxon>
    </lineage>
</organism>
<evidence type="ECO:0000313" key="1">
    <source>
        <dbReference type="EMBL" id="TFK62614.1"/>
    </source>
</evidence>
<protein>
    <submittedName>
        <fullName evidence="1">Uncharacterized protein</fullName>
    </submittedName>
</protein>
<accession>A0ACD3ABA7</accession>
<name>A0ACD3ABA7_9AGAR</name>
<dbReference type="Proteomes" id="UP000308600">
    <property type="component" value="Unassembled WGS sequence"/>
</dbReference>
<gene>
    <name evidence="1" type="ORF">BDN72DRAFT_903077</name>
</gene>
<reference evidence="1 2" key="1">
    <citation type="journal article" date="2019" name="Nat. Ecol. Evol.">
        <title>Megaphylogeny resolves global patterns of mushroom evolution.</title>
        <authorList>
            <person name="Varga T."/>
            <person name="Krizsan K."/>
            <person name="Foldi C."/>
            <person name="Dima B."/>
            <person name="Sanchez-Garcia M."/>
            <person name="Sanchez-Ramirez S."/>
            <person name="Szollosi G.J."/>
            <person name="Szarkandi J.G."/>
            <person name="Papp V."/>
            <person name="Albert L."/>
            <person name="Andreopoulos W."/>
            <person name="Angelini C."/>
            <person name="Antonin V."/>
            <person name="Barry K.W."/>
            <person name="Bougher N.L."/>
            <person name="Buchanan P."/>
            <person name="Buyck B."/>
            <person name="Bense V."/>
            <person name="Catcheside P."/>
            <person name="Chovatia M."/>
            <person name="Cooper J."/>
            <person name="Damon W."/>
            <person name="Desjardin D."/>
            <person name="Finy P."/>
            <person name="Geml J."/>
            <person name="Haridas S."/>
            <person name="Hughes K."/>
            <person name="Justo A."/>
            <person name="Karasinski D."/>
            <person name="Kautmanova I."/>
            <person name="Kiss B."/>
            <person name="Kocsube S."/>
            <person name="Kotiranta H."/>
            <person name="LaButti K.M."/>
            <person name="Lechner B.E."/>
            <person name="Liimatainen K."/>
            <person name="Lipzen A."/>
            <person name="Lukacs Z."/>
            <person name="Mihaltcheva S."/>
            <person name="Morgado L.N."/>
            <person name="Niskanen T."/>
            <person name="Noordeloos M.E."/>
            <person name="Ohm R.A."/>
            <person name="Ortiz-Santana B."/>
            <person name="Ovrebo C."/>
            <person name="Racz N."/>
            <person name="Riley R."/>
            <person name="Savchenko A."/>
            <person name="Shiryaev A."/>
            <person name="Soop K."/>
            <person name="Spirin V."/>
            <person name="Szebenyi C."/>
            <person name="Tomsovsky M."/>
            <person name="Tulloss R.E."/>
            <person name="Uehling J."/>
            <person name="Grigoriev I.V."/>
            <person name="Vagvolgyi C."/>
            <person name="Papp T."/>
            <person name="Martin F.M."/>
            <person name="Miettinen O."/>
            <person name="Hibbett D.S."/>
            <person name="Nagy L.G."/>
        </authorList>
    </citation>
    <scope>NUCLEOTIDE SEQUENCE [LARGE SCALE GENOMIC DNA]</scope>
    <source>
        <strain evidence="1 2">NL-1719</strain>
    </source>
</reference>
<keyword evidence="2" id="KW-1185">Reference proteome</keyword>
<dbReference type="EMBL" id="ML208570">
    <property type="protein sequence ID" value="TFK62614.1"/>
    <property type="molecule type" value="Genomic_DNA"/>
</dbReference>